<reference evidence="1 2" key="1">
    <citation type="journal article" date="2020" name="Mol. Biol. Evol.">
        <title>Distinct Expression and Methylation Patterns for Genes with Different Fates following a Single Whole-Genome Duplication in Flowering Plants.</title>
        <authorList>
            <person name="Shi T."/>
            <person name="Rahmani R.S."/>
            <person name="Gugger P.F."/>
            <person name="Wang M."/>
            <person name="Li H."/>
            <person name="Zhang Y."/>
            <person name="Li Z."/>
            <person name="Wang Q."/>
            <person name="Van de Peer Y."/>
            <person name="Marchal K."/>
            <person name="Chen J."/>
        </authorList>
    </citation>
    <scope>NUCLEOTIDE SEQUENCE [LARGE SCALE GENOMIC DNA]</scope>
    <source>
        <tissue evidence="1">Leaf</tissue>
    </source>
</reference>
<name>A0A822ZQA1_NELNU</name>
<comment type="caution">
    <text evidence="1">The sequence shown here is derived from an EMBL/GenBank/DDBJ whole genome shotgun (WGS) entry which is preliminary data.</text>
</comment>
<keyword evidence="2" id="KW-1185">Reference proteome</keyword>
<sequence length="104" mass="11455">MSALRYSTSCSKAPLASLSPCFLLPSSLQSNKPLLCLLCNRTNRTWLSLSSSSSSLQLNKPISLLHLLCNQTRLSLSSSSSSLQTEQGNWASYLFGLYPQLKRK</sequence>
<dbReference type="Proteomes" id="UP000607653">
    <property type="component" value="Unassembled WGS sequence"/>
</dbReference>
<evidence type="ECO:0000313" key="1">
    <source>
        <dbReference type="EMBL" id="DAD47412.1"/>
    </source>
</evidence>
<dbReference type="AlphaFoldDB" id="A0A822ZQA1"/>
<organism evidence="1 2">
    <name type="scientific">Nelumbo nucifera</name>
    <name type="common">Sacred lotus</name>
    <dbReference type="NCBI Taxonomy" id="4432"/>
    <lineage>
        <taxon>Eukaryota</taxon>
        <taxon>Viridiplantae</taxon>
        <taxon>Streptophyta</taxon>
        <taxon>Embryophyta</taxon>
        <taxon>Tracheophyta</taxon>
        <taxon>Spermatophyta</taxon>
        <taxon>Magnoliopsida</taxon>
        <taxon>Proteales</taxon>
        <taxon>Nelumbonaceae</taxon>
        <taxon>Nelumbo</taxon>
    </lineage>
</organism>
<gene>
    <name evidence="1" type="ORF">HUJ06_017349</name>
</gene>
<proteinExistence type="predicted"/>
<evidence type="ECO:0000313" key="2">
    <source>
        <dbReference type="Proteomes" id="UP000607653"/>
    </source>
</evidence>
<accession>A0A822ZQA1</accession>
<dbReference type="EMBL" id="DUZY01000008">
    <property type="protein sequence ID" value="DAD47412.1"/>
    <property type="molecule type" value="Genomic_DNA"/>
</dbReference>
<protein>
    <submittedName>
        <fullName evidence="1">Uncharacterized protein</fullName>
    </submittedName>
</protein>